<dbReference type="PROSITE" id="PS51725">
    <property type="entry name" value="ABM"/>
    <property type="match status" value="1"/>
</dbReference>
<dbReference type="Pfam" id="PF03992">
    <property type="entry name" value="ABM"/>
    <property type="match status" value="1"/>
</dbReference>
<dbReference type="RefSeq" id="WP_104831700.1">
    <property type="nucleotide sequence ID" value="NZ_PJCH01000015.1"/>
</dbReference>
<dbReference type="SUPFAM" id="SSF54909">
    <property type="entry name" value="Dimeric alpha+beta barrel"/>
    <property type="match status" value="1"/>
</dbReference>
<reference evidence="3 4" key="1">
    <citation type="submission" date="2017-12" db="EMBL/GenBank/DDBJ databases">
        <authorList>
            <person name="Hurst M.R.H."/>
        </authorList>
    </citation>
    <scope>NUCLEOTIDE SEQUENCE [LARGE SCALE GENOMIC DNA]</scope>
    <source>
        <strain evidence="3 4">SY-3-19</strain>
    </source>
</reference>
<dbReference type="Proteomes" id="UP000239504">
    <property type="component" value="Unassembled WGS sequence"/>
</dbReference>
<feature type="signal peptide" evidence="1">
    <location>
        <begin position="1"/>
        <end position="27"/>
    </location>
</feature>
<sequence length="127" mass="13862">MKKTTALAIAVLIALAAAPCGRNEAQAAPAPTDAAHLIIVFHVSEDRLGDFLPIMTGVNEDMAGEEGFMNAVVYRDADDPLTFTLIEQWESRALHEAHYERIVEAGGWANILAMLTQAPVLRYNDKL</sequence>
<dbReference type="OrthoDB" id="287932at2"/>
<accession>A0A2S7K225</accession>
<protein>
    <recommendedName>
        <fullName evidence="2">ABM domain-containing protein</fullName>
    </recommendedName>
</protein>
<keyword evidence="4" id="KW-1185">Reference proteome</keyword>
<dbReference type="InterPro" id="IPR011008">
    <property type="entry name" value="Dimeric_a/b-barrel"/>
</dbReference>
<evidence type="ECO:0000259" key="2">
    <source>
        <dbReference type="PROSITE" id="PS51725"/>
    </source>
</evidence>
<dbReference type="AlphaFoldDB" id="A0A2S7K225"/>
<dbReference type="EMBL" id="PJCH01000015">
    <property type="protein sequence ID" value="PQA86488.1"/>
    <property type="molecule type" value="Genomic_DNA"/>
</dbReference>
<dbReference type="Gene3D" id="3.30.70.100">
    <property type="match status" value="1"/>
</dbReference>
<organism evidence="3 4">
    <name type="scientific">Hyphococcus luteus</name>
    <dbReference type="NCBI Taxonomy" id="2058213"/>
    <lineage>
        <taxon>Bacteria</taxon>
        <taxon>Pseudomonadati</taxon>
        <taxon>Pseudomonadota</taxon>
        <taxon>Alphaproteobacteria</taxon>
        <taxon>Parvularculales</taxon>
        <taxon>Parvularculaceae</taxon>
        <taxon>Hyphococcus</taxon>
    </lineage>
</organism>
<evidence type="ECO:0000256" key="1">
    <source>
        <dbReference type="SAM" id="SignalP"/>
    </source>
</evidence>
<keyword evidence="1" id="KW-0732">Signal</keyword>
<feature type="domain" description="ABM" evidence="2">
    <location>
        <begin position="35"/>
        <end position="124"/>
    </location>
</feature>
<dbReference type="InterPro" id="IPR007138">
    <property type="entry name" value="ABM_dom"/>
</dbReference>
<gene>
    <name evidence="3" type="ORF">CW354_19375</name>
</gene>
<evidence type="ECO:0000313" key="3">
    <source>
        <dbReference type="EMBL" id="PQA86488.1"/>
    </source>
</evidence>
<proteinExistence type="predicted"/>
<comment type="caution">
    <text evidence="3">The sequence shown here is derived from an EMBL/GenBank/DDBJ whole genome shotgun (WGS) entry which is preliminary data.</text>
</comment>
<name>A0A2S7K225_9PROT</name>
<feature type="chain" id="PRO_5015779378" description="ABM domain-containing protein" evidence="1">
    <location>
        <begin position="28"/>
        <end position="127"/>
    </location>
</feature>
<evidence type="ECO:0000313" key="4">
    <source>
        <dbReference type="Proteomes" id="UP000239504"/>
    </source>
</evidence>